<accession>A0A0L8H9N4</accession>
<feature type="transmembrane region" description="Helical" evidence="1">
    <location>
        <begin position="68"/>
        <end position="89"/>
    </location>
</feature>
<gene>
    <name evidence="2" type="ORF">OCBIM_22019775mg</name>
</gene>
<protein>
    <submittedName>
        <fullName evidence="2">Uncharacterized protein</fullName>
    </submittedName>
</protein>
<evidence type="ECO:0000313" key="2">
    <source>
        <dbReference type="EMBL" id="KOF85774.1"/>
    </source>
</evidence>
<keyword evidence="1" id="KW-0812">Transmembrane</keyword>
<sequence length="91" mass="10691">MVEVTEVVWSEQFILLFATQNKNCTATGYCLIHTCIPWKSTGYCASFPMASLFYHCLSFVKHLKYFRISWYAPCLVVVHVIYSLNHIFYYC</sequence>
<keyword evidence="1" id="KW-1133">Transmembrane helix</keyword>
<evidence type="ECO:0000256" key="1">
    <source>
        <dbReference type="SAM" id="Phobius"/>
    </source>
</evidence>
<reference evidence="2" key="1">
    <citation type="submission" date="2015-07" db="EMBL/GenBank/DDBJ databases">
        <title>MeaNS - Measles Nucleotide Surveillance Program.</title>
        <authorList>
            <person name="Tran T."/>
            <person name="Druce J."/>
        </authorList>
    </citation>
    <scope>NUCLEOTIDE SEQUENCE</scope>
    <source>
        <strain evidence="2">UCB-OBI-ISO-001</strain>
        <tissue evidence="2">Gonad</tissue>
    </source>
</reference>
<dbReference type="AlphaFoldDB" id="A0A0L8H9N4"/>
<keyword evidence="1" id="KW-0472">Membrane</keyword>
<name>A0A0L8H9N4_OCTBM</name>
<proteinExistence type="predicted"/>
<organism evidence="2">
    <name type="scientific">Octopus bimaculoides</name>
    <name type="common">California two-spotted octopus</name>
    <dbReference type="NCBI Taxonomy" id="37653"/>
    <lineage>
        <taxon>Eukaryota</taxon>
        <taxon>Metazoa</taxon>
        <taxon>Spiralia</taxon>
        <taxon>Lophotrochozoa</taxon>
        <taxon>Mollusca</taxon>
        <taxon>Cephalopoda</taxon>
        <taxon>Coleoidea</taxon>
        <taxon>Octopodiformes</taxon>
        <taxon>Octopoda</taxon>
        <taxon>Incirrata</taxon>
        <taxon>Octopodidae</taxon>
        <taxon>Octopus</taxon>
    </lineage>
</organism>
<dbReference type="EMBL" id="KQ418812">
    <property type="protein sequence ID" value="KOF85774.1"/>
    <property type="molecule type" value="Genomic_DNA"/>
</dbReference>